<protein>
    <submittedName>
        <fullName evidence="4">TonB-dependent receptor</fullName>
    </submittedName>
</protein>
<evidence type="ECO:0000313" key="5">
    <source>
        <dbReference type="Proteomes" id="UP001500101"/>
    </source>
</evidence>
<evidence type="ECO:0000313" key="4">
    <source>
        <dbReference type="EMBL" id="GAA4140351.1"/>
    </source>
</evidence>
<comment type="caution">
    <text evidence="4">The sequence shown here is derived from an EMBL/GenBank/DDBJ whole genome shotgun (WGS) entry which is preliminary data.</text>
</comment>
<evidence type="ECO:0000256" key="2">
    <source>
        <dbReference type="SAM" id="SignalP"/>
    </source>
</evidence>
<feature type="domain" description="Outer membrane protein beta-barrel" evidence="3">
    <location>
        <begin position="408"/>
        <end position="763"/>
    </location>
</feature>
<gene>
    <name evidence="4" type="ORF">GCM10022216_19330</name>
</gene>
<dbReference type="InterPro" id="IPR008969">
    <property type="entry name" value="CarboxyPept-like_regulatory"/>
</dbReference>
<dbReference type="Gene3D" id="2.60.40.1120">
    <property type="entry name" value="Carboxypeptidase-like, regulatory domain"/>
    <property type="match status" value="1"/>
</dbReference>
<keyword evidence="5" id="KW-1185">Reference proteome</keyword>
<evidence type="ECO:0000256" key="1">
    <source>
        <dbReference type="SAM" id="MobiDB-lite"/>
    </source>
</evidence>
<dbReference type="Pfam" id="PF14905">
    <property type="entry name" value="OMP_b-brl_3"/>
    <property type="match status" value="1"/>
</dbReference>
<feature type="compositionally biased region" description="Polar residues" evidence="1">
    <location>
        <begin position="379"/>
        <end position="398"/>
    </location>
</feature>
<accession>A0ABP7YSM3</accession>
<reference evidence="5" key="1">
    <citation type="journal article" date="2019" name="Int. J. Syst. Evol. Microbiol.">
        <title>The Global Catalogue of Microorganisms (GCM) 10K type strain sequencing project: providing services to taxonomists for standard genome sequencing and annotation.</title>
        <authorList>
            <consortium name="The Broad Institute Genomics Platform"/>
            <consortium name="The Broad Institute Genome Sequencing Center for Infectious Disease"/>
            <person name="Wu L."/>
            <person name="Ma J."/>
        </authorList>
    </citation>
    <scope>NUCLEOTIDE SEQUENCE [LARGE SCALE GENOMIC DNA]</scope>
    <source>
        <strain evidence="5">JCM 16704</strain>
    </source>
</reference>
<feature type="chain" id="PRO_5046453728" evidence="2">
    <location>
        <begin position="23"/>
        <end position="959"/>
    </location>
</feature>
<dbReference type="InterPro" id="IPR041700">
    <property type="entry name" value="OMP_b-brl_3"/>
</dbReference>
<dbReference type="RefSeq" id="WP_344674492.1">
    <property type="nucleotide sequence ID" value="NZ_BAAAZI010000007.1"/>
</dbReference>
<dbReference type="EMBL" id="BAAAZI010000007">
    <property type="protein sequence ID" value="GAA4140351.1"/>
    <property type="molecule type" value="Genomic_DNA"/>
</dbReference>
<keyword evidence="4" id="KW-0675">Receptor</keyword>
<feature type="region of interest" description="Disordered" evidence="1">
    <location>
        <begin position="368"/>
        <end position="398"/>
    </location>
</feature>
<dbReference type="Proteomes" id="UP001500101">
    <property type="component" value="Unassembled WGS sequence"/>
</dbReference>
<proteinExistence type="predicted"/>
<keyword evidence="2" id="KW-0732">Signal</keyword>
<organism evidence="4 5">
    <name type="scientific">Sphingobacterium kyonggiense</name>
    <dbReference type="NCBI Taxonomy" id="714075"/>
    <lineage>
        <taxon>Bacteria</taxon>
        <taxon>Pseudomonadati</taxon>
        <taxon>Bacteroidota</taxon>
        <taxon>Sphingobacteriia</taxon>
        <taxon>Sphingobacteriales</taxon>
        <taxon>Sphingobacteriaceae</taxon>
        <taxon>Sphingobacterium</taxon>
    </lineage>
</organism>
<evidence type="ECO:0000259" key="3">
    <source>
        <dbReference type="Pfam" id="PF14905"/>
    </source>
</evidence>
<feature type="signal peptide" evidence="2">
    <location>
        <begin position="1"/>
        <end position="22"/>
    </location>
</feature>
<dbReference type="Pfam" id="PF13715">
    <property type="entry name" value="CarbopepD_reg_2"/>
    <property type="match status" value="1"/>
</dbReference>
<name>A0ABP7YSM3_9SPHI</name>
<dbReference type="SUPFAM" id="SSF56935">
    <property type="entry name" value="Porins"/>
    <property type="match status" value="1"/>
</dbReference>
<dbReference type="SUPFAM" id="SSF49464">
    <property type="entry name" value="Carboxypeptidase regulatory domain-like"/>
    <property type="match status" value="1"/>
</dbReference>
<sequence length="959" mass="107991">MKMYRHFPLILLFTCLVTFAFAQQVESRVEGTVVDSAQQAIAGAKVLLVVGKDSLYNSTNKKGEFSFSKLKAGKAVLEVSMMGYKSYHTLLTLNQELHQVKVPLKESAIQIEEIVIKKKPNPIRVMQDTVEFDAEAFNVQEGDNVADLIKQFPGMEVDENYNVRTNDKPVVKLRVNGEDFFTSDVAEFIKKLPAGIVSKIQMIDDFGDQANFTGEKTGEPTQMINIVTKPGMNKGKFGYVTSDAATNNRISGNANINYFNESKQIGSSLQYSTENNGAGESQTIGGSFSIRNKFKEKGAYNIGISSSLNDAAYFRENYVETINDVGTYYNSSLSNGNSGNSSYNLNLGLNNQNKVWFYNGRATLRFTKQNNNSSSENNQTGVQKQGFRNVSSNTGNSPNIDFDLNLTRKFNNGKRNISGNISFNDSRNESLQSILSNTLYYNQTTGDLLKDSVLNRNLENNSHTQSFSFRTSYSFNLDKPSEDRTRNQFLSLNYLILMRNMTNSTSTNVYDSNTEEYHFVDSLSSDMRSLMIDQSLGMNYNLNRKGGRLTIGMNLRPVTLRNEYKDKNRHFNNNSLNYSPTLNYSRLFKKGKTLSINYSGNNNTPSDRQLQPVPNTQNLQNIIIGNPDLKSFFQHRISSNFNLVQEKSGNNLQLSANFSTTQNEVVTNMIIIPDTLGSYKRETHYVNGNGTYNAYTNYTINLPFKEKNINFSYTGNVGVSNRLLYVNSEAYYNKGLNFSQSVSLRYNKKEISASSRLSYSQVNNNNIAGLSEMSQGMGMPDPVFNIAQFTTSTFFTTRTFSSQFDGSYRKKNFNINARANYSLSKNENPKLLNSNRELHNIALSTNGEVTLFKTYFTNFSVSKRINKGYAIENQNPLLINLGVGKSFLKNNVMRLSANVNDLLNQGNMMSRQVSGNSIIDTRSNVVTRVFLLRLTYQLSGFGPRGMHFRVDPDPEYSIN</sequence>